<protein>
    <submittedName>
        <fullName evidence="2">FIP1[V]-like protein</fullName>
    </submittedName>
</protein>
<name>A0A314ZP02_PRUYE</name>
<dbReference type="InterPro" id="IPR044976">
    <property type="entry name" value="FIPS5/FIPS3-like"/>
</dbReference>
<organism evidence="2 3">
    <name type="scientific">Prunus yedoensis var. nudiflora</name>
    <dbReference type="NCBI Taxonomy" id="2094558"/>
    <lineage>
        <taxon>Eukaryota</taxon>
        <taxon>Viridiplantae</taxon>
        <taxon>Streptophyta</taxon>
        <taxon>Embryophyta</taxon>
        <taxon>Tracheophyta</taxon>
        <taxon>Spermatophyta</taxon>
        <taxon>Magnoliopsida</taxon>
        <taxon>eudicotyledons</taxon>
        <taxon>Gunneridae</taxon>
        <taxon>Pentapetalae</taxon>
        <taxon>rosids</taxon>
        <taxon>fabids</taxon>
        <taxon>Rosales</taxon>
        <taxon>Rosaceae</taxon>
        <taxon>Amygdaloideae</taxon>
        <taxon>Amygdaleae</taxon>
        <taxon>Prunus</taxon>
    </lineage>
</organism>
<dbReference type="AlphaFoldDB" id="A0A314ZP02"/>
<feature type="region of interest" description="Disordered" evidence="1">
    <location>
        <begin position="86"/>
        <end position="108"/>
    </location>
</feature>
<dbReference type="GO" id="GO:0006397">
    <property type="term" value="P:mRNA processing"/>
    <property type="evidence" value="ECO:0007669"/>
    <property type="project" value="InterPro"/>
</dbReference>
<feature type="region of interest" description="Disordered" evidence="1">
    <location>
        <begin position="143"/>
        <end position="170"/>
    </location>
</feature>
<reference evidence="2 3" key="1">
    <citation type="submission" date="2018-02" db="EMBL/GenBank/DDBJ databases">
        <title>Draft genome of wild Prunus yedoensis var. nudiflora.</title>
        <authorList>
            <person name="Baek S."/>
            <person name="Kim J.-H."/>
            <person name="Choi K."/>
            <person name="Kim G.-B."/>
            <person name="Cho A."/>
            <person name="Jang H."/>
            <person name="Shin C.-H."/>
            <person name="Yu H.-J."/>
            <person name="Mun J.-H."/>
        </authorList>
    </citation>
    <scope>NUCLEOTIDE SEQUENCE [LARGE SCALE GENOMIC DNA]</scope>
    <source>
        <strain evidence="3">cv. Jeju island</strain>
        <tissue evidence="2">Leaf</tissue>
    </source>
</reference>
<dbReference type="EMBL" id="PJQY01000036">
    <property type="protein sequence ID" value="PQQ20380.1"/>
    <property type="molecule type" value="Genomic_DNA"/>
</dbReference>
<keyword evidence="3" id="KW-1185">Reference proteome</keyword>
<evidence type="ECO:0000313" key="2">
    <source>
        <dbReference type="EMBL" id="PQQ20380.1"/>
    </source>
</evidence>
<accession>A0A314ZP02</accession>
<gene>
    <name evidence="2" type="ORF">Pyn_32661</name>
</gene>
<proteinExistence type="predicted"/>
<sequence length="170" mass="19254">MCNDRRENMDPEIGGARTTLVGSSESEKRAVQFSIPEVQRNENNENRLEAFPVTGQNDDLDMEDGQIVTEELTTAHPLQRKHASEYAAPAHNVKRKPFNNGSASHGNKVVEGYDNQRILETMAKMEKRGERFKESITLKNKLSKPEVDLLAETGETKQHRPARKRRWGGV</sequence>
<feature type="compositionally biased region" description="Basic residues" evidence="1">
    <location>
        <begin position="159"/>
        <end position="170"/>
    </location>
</feature>
<feature type="region of interest" description="Disordered" evidence="1">
    <location>
        <begin position="1"/>
        <end position="42"/>
    </location>
</feature>
<dbReference type="PANTHER" id="PTHR36884:SF4">
    <property type="entry name" value="FIP1[III]-LIKE PROTEIN"/>
    <property type="match status" value="1"/>
</dbReference>
<evidence type="ECO:0000313" key="3">
    <source>
        <dbReference type="Proteomes" id="UP000250321"/>
    </source>
</evidence>
<dbReference type="Proteomes" id="UP000250321">
    <property type="component" value="Unassembled WGS sequence"/>
</dbReference>
<evidence type="ECO:0000256" key="1">
    <source>
        <dbReference type="SAM" id="MobiDB-lite"/>
    </source>
</evidence>
<dbReference type="STRING" id="2094558.A0A314ZP02"/>
<dbReference type="OrthoDB" id="1917198at2759"/>
<dbReference type="PANTHER" id="PTHR36884">
    <property type="entry name" value="FIP1[III]-LIKE PROTEIN"/>
    <property type="match status" value="1"/>
</dbReference>
<comment type="caution">
    <text evidence="2">The sequence shown here is derived from an EMBL/GenBank/DDBJ whole genome shotgun (WGS) entry which is preliminary data.</text>
</comment>